<keyword evidence="3" id="KW-0808">Transferase</keyword>
<evidence type="ECO:0000256" key="2">
    <source>
        <dbReference type="ARBA" id="ARBA00022490"/>
    </source>
</evidence>
<evidence type="ECO:0000256" key="3">
    <source>
        <dbReference type="ARBA" id="ARBA00022679"/>
    </source>
</evidence>
<sequence length="423" mass="47598">MIYDITPITFNQLDLLSAGHPQGGFQQTGHMAHLATTDVDATDLIGVTRNGVLTAGCLIAWTRGRLGLEGSIWLGPLCALDDPKLLEHMTRGIRLAARRRHAVSVTCWPNIEYQRHDAAGNPIGAPDTMILDAYRSCGWRHQGFDTGYGKVVNRWNWIRTFDGIKDEQTLLASCKPRTRWSVNRARTSGVRVRELGADELGTFVDIERKTAGRRGFMARDEDYYRRFKETFGSRARFMLAEIHADELLAGLTAEHDRLADRLDSLRTRYEAHATTRLKRQTDDTARNLTDLERRLDEARALTTHGSVIPAACALFVEHRRETVYLTAGALPEYRAYQAPALLVHEGMFRLCVNSTQPRRFNMYGITGVFNDPDDEGRGVLEFKQGFNGHVEELAGAFILPTSTIRYKLSEAAHTIKLLKEAGR</sequence>
<evidence type="ECO:0000256" key="7">
    <source>
        <dbReference type="ARBA" id="ARBA00023316"/>
    </source>
</evidence>
<keyword evidence="6" id="KW-0012">Acyltransferase</keyword>
<organism evidence="9 10">
    <name type="scientific">Bifidobacterium longum subsp. longum</name>
    <dbReference type="NCBI Taxonomy" id="1679"/>
    <lineage>
        <taxon>Bacteria</taxon>
        <taxon>Bacillati</taxon>
        <taxon>Actinomycetota</taxon>
        <taxon>Actinomycetes</taxon>
        <taxon>Bifidobacteriales</taxon>
        <taxon>Bifidobacteriaceae</taxon>
        <taxon>Bifidobacterium</taxon>
    </lineage>
</organism>
<dbReference type="Pfam" id="PF02388">
    <property type="entry name" value="FemAB"/>
    <property type="match status" value="1"/>
</dbReference>
<dbReference type="GO" id="GO:0009252">
    <property type="term" value="P:peptidoglycan biosynthetic process"/>
    <property type="evidence" value="ECO:0007669"/>
    <property type="project" value="UniProtKB-KW"/>
</dbReference>
<keyword evidence="8" id="KW-0175">Coiled coil</keyword>
<dbReference type="InterPro" id="IPR016181">
    <property type="entry name" value="Acyl_CoA_acyltransferase"/>
</dbReference>
<evidence type="ECO:0000256" key="1">
    <source>
        <dbReference type="ARBA" id="ARBA00009943"/>
    </source>
</evidence>
<keyword evidence="7" id="KW-0961">Cell wall biogenesis/degradation</keyword>
<keyword evidence="2" id="KW-0963">Cytoplasm</keyword>
<dbReference type="EMBL" id="CP118598">
    <property type="protein sequence ID" value="WDY41264.1"/>
    <property type="molecule type" value="Genomic_DNA"/>
</dbReference>
<evidence type="ECO:0000313" key="10">
    <source>
        <dbReference type="Proteomes" id="UP001221506"/>
    </source>
</evidence>
<proteinExistence type="inferred from homology"/>
<keyword evidence="4" id="KW-0133">Cell shape</keyword>
<keyword evidence="5" id="KW-0573">Peptidoglycan synthesis</keyword>
<dbReference type="InterPro" id="IPR003447">
    <property type="entry name" value="FEMABX"/>
</dbReference>
<dbReference type="Gene3D" id="3.40.630.30">
    <property type="match status" value="2"/>
</dbReference>
<dbReference type="RefSeq" id="WP_116464269.1">
    <property type="nucleotide sequence ID" value="NZ_CP118598.1"/>
</dbReference>
<protein>
    <submittedName>
        <fullName evidence="9">Peptidoglycan bridge formation glycyltransferase FemA/FemB family protein</fullName>
    </submittedName>
</protein>
<dbReference type="InterPro" id="IPR050644">
    <property type="entry name" value="PG_Glycine_Bridge_Synth"/>
</dbReference>
<evidence type="ECO:0000256" key="6">
    <source>
        <dbReference type="ARBA" id="ARBA00023315"/>
    </source>
</evidence>
<reference evidence="9 10" key="1">
    <citation type="submission" date="2023-02" db="EMBL/GenBank/DDBJ databases">
        <authorList>
            <person name="Pan L."/>
        </authorList>
    </citation>
    <scope>NUCLEOTIDE SEQUENCE [LARGE SCALE GENOMIC DNA]</scope>
    <source>
        <strain evidence="9 10">F2</strain>
    </source>
</reference>
<dbReference type="PANTHER" id="PTHR36174:SF2">
    <property type="entry name" value="AMINOACYLTRANSFERASE FEMA"/>
    <property type="match status" value="1"/>
</dbReference>
<dbReference type="Gene3D" id="1.20.58.90">
    <property type="match status" value="1"/>
</dbReference>
<accession>A0ABD7WNC7</accession>
<feature type="coiled-coil region" evidence="8">
    <location>
        <begin position="248"/>
        <end position="301"/>
    </location>
</feature>
<dbReference type="GO" id="GO:0008360">
    <property type="term" value="P:regulation of cell shape"/>
    <property type="evidence" value="ECO:0007669"/>
    <property type="project" value="UniProtKB-KW"/>
</dbReference>
<dbReference type="PANTHER" id="PTHR36174">
    <property type="entry name" value="LIPID II:GLYCINE GLYCYLTRANSFERASE"/>
    <property type="match status" value="1"/>
</dbReference>
<name>A0ABD7WNC7_BIFLL</name>
<dbReference type="Proteomes" id="UP001221506">
    <property type="component" value="Chromosome"/>
</dbReference>
<gene>
    <name evidence="9" type="ORF">PWA56_05455</name>
</gene>
<evidence type="ECO:0000256" key="5">
    <source>
        <dbReference type="ARBA" id="ARBA00022984"/>
    </source>
</evidence>
<dbReference type="PROSITE" id="PS51191">
    <property type="entry name" value="FEMABX"/>
    <property type="match status" value="1"/>
</dbReference>
<evidence type="ECO:0000313" key="9">
    <source>
        <dbReference type="EMBL" id="WDY41264.1"/>
    </source>
</evidence>
<evidence type="ECO:0000256" key="8">
    <source>
        <dbReference type="SAM" id="Coils"/>
    </source>
</evidence>
<dbReference type="GO" id="GO:0071555">
    <property type="term" value="P:cell wall organization"/>
    <property type="evidence" value="ECO:0007669"/>
    <property type="project" value="UniProtKB-KW"/>
</dbReference>
<dbReference type="AlphaFoldDB" id="A0ABD7WNC7"/>
<comment type="similarity">
    <text evidence="1">Belongs to the FemABX family.</text>
</comment>
<dbReference type="SUPFAM" id="SSF55729">
    <property type="entry name" value="Acyl-CoA N-acyltransferases (Nat)"/>
    <property type="match status" value="2"/>
</dbReference>
<dbReference type="GO" id="GO:0016746">
    <property type="term" value="F:acyltransferase activity"/>
    <property type="evidence" value="ECO:0007669"/>
    <property type="project" value="UniProtKB-KW"/>
</dbReference>
<evidence type="ECO:0000256" key="4">
    <source>
        <dbReference type="ARBA" id="ARBA00022960"/>
    </source>
</evidence>